<sequence length="162" mass="17940">MSRKQRADASERASRAWQLRVSGSTWQEIADQLGYVSPSNVYRACMNYFGTVPQPDKSFRIEMWRQRIEALWGPALRDVQKGRAGAIRAATTVAQRAAALDGLDAPTRVSVTSDAEIDAWIDDYARLKRLAGELPAEVEEGDIFAEVVEDEPVGIEASRVDA</sequence>
<name>A0ABY1LJP9_9MICO</name>
<reference evidence="1 2" key="1">
    <citation type="submission" date="2017-02" db="EMBL/GenBank/DDBJ databases">
        <authorList>
            <person name="Varghese N."/>
            <person name="Submissions S."/>
        </authorList>
    </citation>
    <scope>NUCLEOTIDE SEQUENCE [LARGE SCALE GENOMIC DNA]</scope>
    <source>
        <strain evidence="1 2">VKM Ac-1787</strain>
    </source>
</reference>
<gene>
    <name evidence="1" type="ORF">SAMN06295973_1477</name>
</gene>
<comment type="caution">
    <text evidence="1">The sequence shown here is derived from an EMBL/GenBank/DDBJ whole genome shotgun (WGS) entry which is preliminary data.</text>
</comment>
<evidence type="ECO:0000313" key="1">
    <source>
        <dbReference type="EMBL" id="SKC50441.1"/>
    </source>
</evidence>
<evidence type="ECO:0008006" key="3">
    <source>
        <dbReference type="Google" id="ProtNLM"/>
    </source>
</evidence>
<proteinExistence type="predicted"/>
<dbReference type="RefSeq" id="WP_139382419.1">
    <property type="nucleotide sequence ID" value="NZ_FUZO01000001.1"/>
</dbReference>
<protein>
    <recommendedName>
        <fullName evidence="3">Homeodomain-like domain-containing protein</fullName>
    </recommendedName>
</protein>
<dbReference type="EMBL" id="FUZO01000001">
    <property type="protein sequence ID" value="SKC50441.1"/>
    <property type="molecule type" value="Genomic_DNA"/>
</dbReference>
<accession>A0ABY1LJP9</accession>
<dbReference type="Proteomes" id="UP000190827">
    <property type="component" value="Unassembled WGS sequence"/>
</dbReference>
<keyword evidence="2" id="KW-1185">Reference proteome</keyword>
<evidence type="ECO:0000313" key="2">
    <source>
        <dbReference type="Proteomes" id="UP000190827"/>
    </source>
</evidence>
<organism evidence="1 2">
    <name type="scientific">Plantibacter cousiniae</name>
    <name type="common">nom. nud.</name>
    <dbReference type="NCBI Taxonomy" id="199709"/>
    <lineage>
        <taxon>Bacteria</taxon>
        <taxon>Bacillati</taxon>
        <taxon>Actinomycetota</taxon>
        <taxon>Actinomycetes</taxon>
        <taxon>Micrococcales</taxon>
        <taxon>Microbacteriaceae</taxon>
        <taxon>Plantibacter</taxon>
    </lineage>
</organism>